<gene>
    <name evidence="1" type="ORF">SteCoe_28608</name>
</gene>
<dbReference type="AlphaFoldDB" id="A0A1R2B8C0"/>
<keyword evidence="2" id="KW-1185">Reference proteome</keyword>
<evidence type="ECO:0000313" key="1">
    <source>
        <dbReference type="EMBL" id="OMJ72840.1"/>
    </source>
</evidence>
<sequence>MDIDRLTIGKNNIGSAKYPKIIVSKPMNFLEYAKGKAQKKFVSTLARNINQYRLRTFLSFNLSTKITSLTKKLVSALQMHSHYTNFFQILKQLTNKNSKKPLDPLFTPRFSKTSSSFSLSKLLKRLYLKTISNTYFCLIYNNHKLISYIDSNIKRTAFSKTFYIKEMKKRLSKFERKMKRRQDITRCRAYLKVMAYSKALKFASPFRSRSNSPFLNMTDRLICYTPEVPRISDEVKMSANPLYLPLYKMVEFFDQHWFMISVVAYKRWKTQILLLKI</sequence>
<comment type="caution">
    <text evidence="1">The sequence shown here is derived from an EMBL/GenBank/DDBJ whole genome shotgun (WGS) entry which is preliminary data.</text>
</comment>
<reference evidence="1 2" key="1">
    <citation type="submission" date="2016-11" db="EMBL/GenBank/DDBJ databases">
        <title>The macronuclear genome of Stentor coeruleus: a giant cell with tiny introns.</title>
        <authorList>
            <person name="Slabodnick M."/>
            <person name="Ruby J.G."/>
            <person name="Reiff S.B."/>
            <person name="Swart E.C."/>
            <person name="Gosai S."/>
            <person name="Prabakaran S."/>
            <person name="Witkowska E."/>
            <person name="Larue G.E."/>
            <person name="Fisher S."/>
            <person name="Freeman R.M."/>
            <person name="Gunawardena J."/>
            <person name="Chu W."/>
            <person name="Stover N.A."/>
            <person name="Gregory B.D."/>
            <person name="Nowacki M."/>
            <person name="Derisi J."/>
            <person name="Roy S.W."/>
            <person name="Marshall W.F."/>
            <person name="Sood P."/>
        </authorList>
    </citation>
    <scope>NUCLEOTIDE SEQUENCE [LARGE SCALE GENOMIC DNA]</scope>
    <source>
        <strain evidence="1">WM001</strain>
    </source>
</reference>
<organism evidence="1 2">
    <name type="scientific">Stentor coeruleus</name>
    <dbReference type="NCBI Taxonomy" id="5963"/>
    <lineage>
        <taxon>Eukaryota</taxon>
        <taxon>Sar</taxon>
        <taxon>Alveolata</taxon>
        <taxon>Ciliophora</taxon>
        <taxon>Postciliodesmatophora</taxon>
        <taxon>Heterotrichea</taxon>
        <taxon>Heterotrichida</taxon>
        <taxon>Stentoridae</taxon>
        <taxon>Stentor</taxon>
    </lineage>
</organism>
<evidence type="ECO:0000313" key="2">
    <source>
        <dbReference type="Proteomes" id="UP000187209"/>
    </source>
</evidence>
<protein>
    <submittedName>
        <fullName evidence="1">Uncharacterized protein</fullName>
    </submittedName>
</protein>
<accession>A0A1R2B8C0</accession>
<proteinExistence type="predicted"/>
<name>A0A1R2B8C0_9CILI</name>
<dbReference type="Proteomes" id="UP000187209">
    <property type="component" value="Unassembled WGS sequence"/>
</dbReference>
<dbReference type="EMBL" id="MPUH01000869">
    <property type="protein sequence ID" value="OMJ72840.1"/>
    <property type="molecule type" value="Genomic_DNA"/>
</dbReference>